<evidence type="ECO:0000256" key="1">
    <source>
        <dbReference type="ARBA" id="ARBA00004196"/>
    </source>
</evidence>
<dbReference type="STRING" id="392500.Swoo_3001"/>
<dbReference type="Pfam" id="PF00578">
    <property type="entry name" value="AhpC-TSA"/>
    <property type="match status" value="1"/>
</dbReference>
<dbReference type="HOGENOM" id="CLU_042529_11_2_6"/>
<dbReference type="RefSeq" id="WP_012325608.1">
    <property type="nucleotide sequence ID" value="NC_010506.1"/>
</dbReference>
<proteinExistence type="predicted"/>
<dbReference type="KEGG" id="swd:Swoo_3001"/>
<reference evidence="6 7" key="1">
    <citation type="submission" date="2008-02" db="EMBL/GenBank/DDBJ databases">
        <title>Complete sequence of Shewanella woodyi ATCC 51908.</title>
        <authorList>
            <consortium name="US DOE Joint Genome Institute"/>
            <person name="Copeland A."/>
            <person name="Lucas S."/>
            <person name="Lapidus A."/>
            <person name="Glavina del Rio T."/>
            <person name="Dalin E."/>
            <person name="Tice H."/>
            <person name="Bruce D."/>
            <person name="Goodwin L."/>
            <person name="Pitluck S."/>
            <person name="Sims D."/>
            <person name="Brettin T."/>
            <person name="Detter J.C."/>
            <person name="Han C."/>
            <person name="Kuske C.R."/>
            <person name="Schmutz J."/>
            <person name="Larimer F."/>
            <person name="Land M."/>
            <person name="Hauser L."/>
            <person name="Kyrpides N."/>
            <person name="Lykidis A."/>
            <person name="Zhao J.-S."/>
            <person name="Richardson P."/>
        </authorList>
    </citation>
    <scope>NUCLEOTIDE SEQUENCE [LARGE SCALE GENOMIC DNA]</scope>
    <source>
        <strain evidence="7">ATCC 51908 / MS32</strain>
    </source>
</reference>
<keyword evidence="3" id="KW-1015">Disulfide bond</keyword>
<accession>B1KKQ5</accession>
<dbReference type="GO" id="GO:0016209">
    <property type="term" value="F:antioxidant activity"/>
    <property type="evidence" value="ECO:0007669"/>
    <property type="project" value="InterPro"/>
</dbReference>
<keyword evidence="4" id="KW-0676">Redox-active center</keyword>
<dbReference type="PANTHER" id="PTHR42852">
    <property type="entry name" value="THIOL:DISULFIDE INTERCHANGE PROTEIN DSBE"/>
    <property type="match status" value="1"/>
</dbReference>
<evidence type="ECO:0000256" key="4">
    <source>
        <dbReference type="ARBA" id="ARBA00023284"/>
    </source>
</evidence>
<organism evidence="6 7">
    <name type="scientific">Shewanella woodyi (strain ATCC 51908 / MS32)</name>
    <dbReference type="NCBI Taxonomy" id="392500"/>
    <lineage>
        <taxon>Bacteria</taxon>
        <taxon>Pseudomonadati</taxon>
        <taxon>Pseudomonadota</taxon>
        <taxon>Gammaproteobacteria</taxon>
        <taxon>Alteromonadales</taxon>
        <taxon>Shewanellaceae</taxon>
        <taxon>Shewanella</taxon>
    </lineage>
</organism>
<dbReference type="GO" id="GO:0016491">
    <property type="term" value="F:oxidoreductase activity"/>
    <property type="evidence" value="ECO:0007669"/>
    <property type="project" value="InterPro"/>
</dbReference>
<dbReference type="Proteomes" id="UP000002168">
    <property type="component" value="Chromosome"/>
</dbReference>
<dbReference type="AlphaFoldDB" id="B1KKQ5"/>
<evidence type="ECO:0000256" key="2">
    <source>
        <dbReference type="ARBA" id="ARBA00022748"/>
    </source>
</evidence>
<feature type="domain" description="Thioredoxin" evidence="5">
    <location>
        <begin position="32"/>
        <end position="165"/>
    </location>
</feature>
<dbReference type="InterPro" id="IPR050553">
    <property type="entry name" value="Thioredoxin_ResA/DsbE_sf"/>
</dbReference>
<dbReference type="SUPFAM" id="SSF52833">
    <property type="entry name" value="Thioredoxin-like"/>
    <property type="match status" value="1"/>
</dbReference>
<evidence type="ECO:0000313" key="6">
    <source>
        <dbReference type="EMBL" id="ACA87272.1"/>
    </source>
</evidence>
<dbReference type="Gene3D" id="3.40.30.10">
    <property type="entry name" value="Glutaredoxin"/>
    <property type="match status" value="1"/>
</dbReference>
<dbReference type="PANTHER" id="PTHR42852:SF6">
    <property type="entry name" value="THIOL:DISULFIDE INTERCHANGE PROTEIN DSBE"/>
    <property type="match status" value="1"/>
</dbReference>
<dbReference type="GO" id="GO:0017004">
    <property type="term" value="P:cytochrome complex assembly"/>
    <property type="evidence" value="ECO:0007669"/>
    <property type="project" value="UniProtKB-KW"/>
</dbReference>
<evidence type="ECO:0000256" key="3">
    <source>
        <dbReference type="ARBA" id="ARBA00023157"/>
    </source>
</evidence>
<protein>
    <submittedName>
        <fullName evidence="6">Redoxin domain protein</fullName>
    </submittedName>
</protein>
<dbReference type="InterPro" id="IPR013766">
    <property type="entry name" value="Thioredoxin_domain"/>
</dbReference>
<dbReference type="EMBL" id="CP000961">
    <property type="protein sequence ID" value="ACA87272.1"/>
    <property type="molecule type" value="Genomic_DNA"/>
</dbReference>
<keyword evidence="7" id="KW-1185">Reference proteome</keyword>
<gene>
    <name evidence="6" type="ordered locus">Swoo_3001</name>
</gene>
<dbReference type="InterPro" id="IPR036249">
    <property type="entry name" value="Thioredoxin-like_sf"/>
</dbReference>
<dbReference type="InterPro" id="IPR000866">
    <property type="entry name" value="AhpC/TSA"/>
</dbReference>
<dbReference type="GO" id="GO:0030313">
    <property type="term" value="C:cell envelope"/>
    <property type="evidence" value="ECO:0007669"/>
    <property type="project" value="UniProtKB-SubCell"/>
</dbReference>
<evidence type="ECO:0000259" key="5">
    <source>
        <dbReference type="PROSITE" id="PS51352"/>
    </source>
</evidence>
<name>B1KKQ5_SHEWM</name>
<dbReference type="CDD" id="cd02966">
    <property type="entry name" value="TlpA_like_family"/>
    <property type="match status" value="1"/>
</dbReference>
<evidence type="ECO:0000313" key="7">
    <source>
        <dbReference type="Proteomes" id="UP000002168"/>
    </source>
</evidence>
<dbReference type="PROSITE" id="PS51352">
    <property type="entry name" value="THIOREDOXIN_2"/>
    <property type="match status" value="1"/>
</dbReference>
<sequence precursor="true">MLKRVQQLHIQGLILIGMMTISGLLTVNAEPLTVETLAPDFSLSRIDGSQFNLSDFRGEKSVYLIFWNTWCGHCMKKVPKLVEIQSELGEQVELLAINTSWSDTLGEIEQFKARFNPNYAIAFDFDADITRRYGVIGTPTGFLIDINGVIKQIDGIAHTLAANLDLWNTIKPARDHRTFGVTCQEHTQGSHKETAC</sequence>
<comment type="subcellular location">
    <subcellularLocation>
        <location evidence="1">Cell envelope</location>
    </subcellularLocation>
</comment>
<dbReference type="eggNOG" id="COG1225">
    <property type="taxonomic scope" value="Bacteria"/>
</dbReference>
<keyword evidence="2" id="KW-0201">Cytochrome c-type biogenesis</keyword>